<comment type="pathway">
    <text evidence="10">Polyol metabolism; 1,2-propanediol degradation.</text>
</comment>
<dbReference type="EMBL" id="DXCM01000015">
    <property type="protein sequence ID" value="HIY91595.1"/>
    <property type="molecule type" value="Genomic_DNA"/>
</dbReference>
<keyword evidence="7" id="KW-0862">Zinc</keyword>
<evidence type="ECO:0000256" key="6">
    <source>
        <dbReference type="ARBA" id="ARBA00022723"/>
    </source>
</evidence>
<evidence type="ECO:0000256" key="10">
    <source>
        <dbReference type="PIRNR" id="PIRNR010130"/>
    </source>
</evidence>
<dbReference type="EC" id="2.3.1.222" evidence="3 10"/>
<dbReference type="PANTHER" id="PTHR39453:SF1">
    <property type="entry name" value="PHOSPHATE PROPANOYLTRANSFERASE"/>
    <property type="match status" value="1"/>
</dbReference>
<organism evidence="11 12">
    <name type="scientific">Candidatus Companilactobacillus pullicola</name>
    <dbReference type="NCBI Taxonomy" id="2838523"/>
    <lineage>
        <taxon>Bacteria</taxon>
        <taxon>Bacillati</taxon>
        <taxon>Bacillota</taxon>
        <taxon>Bacilli</taxon>
        <taxon>Lactobacillales</taxon>
        <taxon>Lactobacillaceae</taxon>
        <taxon>Companilactobacillus</taxon>
    </lineage>
</organism>
<dbReference type="PANTHER" id="PTHR39453">
    <property type="entry name" value="PHOSPHATE PROPANOYLTRANSFERASE"/>
    <property type="match status" value="1"/>
</dbReference>
<dbReference type="GO" id="GO:0046872">
    <property type="term" value="F:metal ion binding"/>
    <property type="evidence" value="ECO:0007669"/>
    <property type="project" value="UniProtKB-KW"/>
</dbReference>
<protein>
    <recommendedName>
        <fullName evidence="4 10">Phosphate propanoyltransferase</fullName>
        <ecNumber evidence="3 10">2.3.1.222</ecNumber>
    </recommendedName>
</protein>
<dbReference type="InterPro" id="IPR008300">
    <property type="entry name" value="PTAC"/>
</dbReference>
<evidence type="ECO:0000256" key="2">
    <source>
        <dbReference type="ARBA" id="ARBA00007342"/>
    </source>
</evidence>
<keyword evidence="5 10" id="KW-0808">Transferase</keyword>
<evidence type="ECO:0000256" key="3">
    <source>
        <dbReference type="ARBA" id="ARBA00012206"/>
    </source>
</evidence>
<sequence>MEDYEEILGKLVEKLSGPNVSEDVIAEVAKKATANTTTDEKTIPVGVSNRHIHLSQTDLDKLFGKGYQLTPLKDLSQPGQYASKETVIICGPKGSISKVRILGPVRSRTQVEVLRGDTFKLGIKAPLRISGDLLNSGQVTVVGPKGSVELEEGVIVAQRHIHMLPSDADRFGVKNGDIVTIVIEGDRGGELNNVAIRANDKSGLECHIDTEEANALGMNSKTRIRIK</sequence>
<dbReference type="NCBIfam" id="NF011652">
    <property type="entry name" value="PRK15070.1"/>
    <property type="match status" value="1"/>
</dbReference>
<evidence type="ECO:0000256" key="1">
    <source>
        <dbReference type="ARBA" id="ARBA00001947"/>
    </source>
</evidence>
<evidence type="ECO:0000256" key="5">
    <source>
        <dbReference type="ARBA" id="ARBA00022679"/>
    </source>
</evidence>
<dbReference type="Proteomes" id="UP000824013">
    <property type="component" value="Unassembled WGS sequence"/>
</dbReference>
<reference evidence="11" key="1">
    <citation type="journal article" date="2021" name="PeerJ">
        <title>Extensive microbial diversity within the chicken gut microbiome revealed by metagenomics and culture.</title>
        <authorList>
            <person name="Gilroy R."/>
            <person name="Ravi A."/>
            <person name="Getino M."/>
            <person name="Pursley I."/>
            <person name="Horton D.L."/>
            <person name="Alikhan N.F."/>
            <person name="Baker D."/>
            <person name="Gharbi K."/>
            <person name="Hall N."/>
            <person name="Watson M."/>
            <person name="Adriaenssens E.M."/>
            <person name="Foster-Nyarko E."/>
            <person name="Jarju S."/>
            <person name="Secka A."/>
            <person name="Antonio M."/>
            <person name="Oren A."/>
            <person name="Chaudhuri R.R."/>
            <person name="La Ragione R."/>
            <person name="Hildebrand F."/>
            <person name="Pallen M.J."/>
        </authorList>
    </citation>
    <scope>NUCLEOTIDE SEQUENCE</scope>
    <source>
        <strain evidence="11">3204</strain>
    </source>
</reference>
<gene>
    <name evidence="11" type="ORF">H9820_01470</name>
</gene>
<dbReference type="Pfam" id="PF06130">
    <property type="entry name" value="PTAC"/>
    <property type="match status" value="1"/>
</dbReference>
<evidence type="ECO:0000256" key="4">
    <source>
        <dbReference type="ARBA" id="ARBA00020837"/>
    </source>
</evidence>
<reference evidence="11" key="2">
    <citation type="submission" date="2021-04" db="EMBL/GenBank/DDBJ databases">
        <authorList>
            <person name="Gilroy R."/>
        </authorList>
    </citation>
    <scope>NUCLEOTIDE SEQUENCE</scope>
    <source>
        <strain evidence="11">3204</strain>
    </source>
</reference>
<comment type="similarity">
    <text evidence="2 10">Belongs to the PduL family.</text>
</comment>
<keyword evidence="6" id="KW-0479">Metal-binding</keyword>
<proteinExistence type="inferred from homology"/>
<comment type="caution">
    <text evidence="11">The sequence shown here is derived from an EMBL/GenBank/DDBJ whole genome shotgun (WGS) entry which is preliminary data.</text>
</comment>
<comment type="catalytic activity">
    <reaction evidence="9 10">
        <text>propanoyl-CoA + phosphate = propanoyl phosphate + CoA</text>
        <dbReference type="Rhea" id="RHEA:28046"/>
        <dbReference type="ChEBI" id="CHEBI:43474"/>
        <dbReference type="ChEBI" id="CHEBI:57287"/>
        <dbReference type="ChEBI" id="CHEBI:57392"/>
        <dbReference type="ChEBI" id="CHEBI:58933"/>
        <dbReference type="EC" id="2.3.1.222"/>
    </reaction>
</comment>
<accession>A0A9D1ZKT4</accession>
<dbReference type="AlphaFoldDB" id="A0A9D1ZKT4"/>
<comment type="cofactor">
    <cofactor evidence="1">
        <name>Zn(2+)</name>
        <dbReference type="ChEBI" id="CHEBI:29105"/>
    </cofactor>
</comment>
<evidence type="ECO:0000256" key="8">
    <source>
        <dbReference type="ARBA" id="ARBA00023315"/>
    </source>
</evidence>
<evidence type="ECO:0000313" key="11">
    <source>
        <dbReference type="EMBL" id="HIY91595.1"/>
    </source>
</evidence>
<evidence type="ECO:0000313" key="12">
    <source>
        <dbReference type="Proteomes" id="UP000824013"/>
    </source>
</evidence>
<dbReference type="PIRSF" id="PIRSF010130">
    <property type="entry name" value="PduL"/>
    <property type="match status" value="1"/>
</dbReference>
<evidence type="ECO:0000256" key="7">
    <source>
        <dbReference type="ARBA" id="ARBA00022833"/>
    </source>
</evidence>
<evidence type="ECO:0000256" key="9">
    <source>
        <dbReference type="ARBA" id="ARBA00047589"/>
    </source>
</evidence>
<comment type="function">
    <text evidence="10">Involved in 1,2-propanediol (1,2-PD) degradation by catalyzing the conversion of propanoyl-CoA to propanoyl-phosphate.</text>
</comment>
<dbReference type="GO" id="GO:0016747">
    <property type="term" value="F:acyltransferase activity, transferring groups other than amino-acyl groups"/>
    <property type="evidence" value="ECO:0007669"/>
    <property type="project" value="InterPro"/>
</dbReference>
<keyword evidence="8 10" id="KW-0012">Acyltransferase</keyword>
<name>A0A9D1ZKT4_9LACO</name>